<keyword evidence="1" id="KW-0812">Transmembrane</keyword>
<keyword evidence="1" id="KW-1133">Transmembrane helix</keyword>
<evidence type="ECO:0000256" key="1">
    <source>
        <dbReference type="SAM" id="Phobius"/>
    </source>
</evidence>
<proteinExistence type="predicted"/>
<accession>A0A3A2ZFL0</accession>
<keyword evidence="1" id="KW-0472">Membrane</keyword>
<organism evidence="3 4">
    <name type="scientific">Aspergillus sclerotialis</name>
    <dbReference type="NCBI Taxonomy" id="2070753"/>
    <lineage>
        <taxon>Eukaryota</taxon>
        <taxon>Fungi</taxon>
        <taxon>Dikarya</taxon>
        <taxon>Ascomycota</taxon>
        <taxon>Pezizomycotina</taxon>
        <taxon>Eurotiomycetes</taxon>
        <taxon>Eurotiomycetidae</taxon>
        <taxon>Eurotiales</taxon>
        <taxon>Aspergillaceae</taxon>
        <taxon>Aspergillus</taxon>
        <taxon>Aspergillus subgen. Polypaecilum</taxon>
    </lineage>
</organism>
<feature type="transmembrane region" description="Helical" evidence="1">
    <location>
        <begin position="99"/>
        <end position="119"/>
    </location>
</feature>
<feature type="transmembrane region" description="Helical" evidence="1">
    <location>
        <begin position="48"/>
        <end position="71"/>
    </location>
</feature>
<dbReference type="PANTHER" id="PTHR35395">
    <property type="entry name" value="DUF6536 DOMAIN-CONTAINING PROTEIN"/>
    <property type="match status" value="1"/>
</dbReference>
<sequence length="706" mass="78395">MIQNPKSAVFSFTALRRDYDPENDVDEYKTLEPRESSEPSIAKWRRTLYLGSAISAAILLTNLIMVLWASLRKSEHGQSVLLLSENCDRVKRLSTRVHLLINILSTLLLAASNFAMQCVGSPTRHDVDRSHARNEWLDIGVPSVRNLSKIHRMRLFFWFCLALSSAPLHLLYNSTVYSTFSVNIASIYVANSSFTSLTNTDITAAAYPNLSPSALSDDLRLVEMAKNMTYLAPQDCISAYFTNFLSKYNNVVLVSQGFNGSVEPISSIGMQFVTSPSDYSPEPAYSWLCVSERAYSPDVPLNEWPKFCSDVRSRVRSGQDWVVSGYKVNYCLAQKTTEQCSLEYSLPLAIVVIGANLTKAILICLVAFCLRDDPLLTVGDAVASFLRSPDASTVGTCLLARRMVLSDTRCDVREQKYSILGKDSVYEPQPYIAKQKRWWSSLSKTRWASLCLMYTLSLAVSISLLGLGLCKMEITDGIWDSGLGTVQHNTIINDEHWPEELVPNVLIANIPQLIYSVLYVLSNGILTNMTLAGEWNTFSEGKKGLRVSTSPKGNQRTSHFLSLPYRYGLPLIALSALIHWLISQSIFLVNANAYDELGERDPYFDVMALGYSPLAIVISICVSILLPASLLLIGCRRFKTGMPIAGSCSLAIAAACHPRAKTDDEKLDIEYRLLKWGVEPSKPGEIGHCAFSDADVTAPEDGVFYQ</sequence>
<dbReference type="OrthoDB" id="5429634at2759"/>
<dbReference type="Proteomes" id="UP000266188">
    <property type="component" value="Unassembled WGS sequence"/>
</dbReference>
<name>A0A3A2ZFL0_9EURO</name>
<dbReference type="Pfam" id="PF20163">
    <property type="entry name" value="DUF6536"/>
    <property type="match status" value="1"/>
</dbReference>
<gene>
    <name evidence="3" type="ORF">PHISCL_05895</name>
</gene>
<feature type="transmembrane region" description="Helical" evidence="1">
    <location>
        <begin position="501"/>
        <end position="521"/>
    </location>
</feature>
<dbReference type="InterPro" id="IPR046623">
    <property type="entry name" value="DUF6536"/>
</dbReference>
<feature type="transmembrane region" description="Helical" evidence="1">
    <location>
        <begin position="155"/>
        <end position="172"/>
    </location>
</feature>
<feature type="transmembrane region" description="Helical" evidence="1">
    <location>
        <begin position="447"/>
        <end position="469"/>
    </location>
</feature>
<feature type="transmembrane region" description="Helical" evidence="1">
    <location>
        <begin position="567"/>
        <end position="589"/>
    </location>
</feature>
<dbReference type="EMBL" id="MVGC01000206">
    <property type="protein sequence ID" value="RJE21776.1"/>
    <property type="molecule type" value="Genomic_DNA"/>
</dbReference>
<reference evidence="4" key="1">
    <citation type="submission" date="2017-02" db="EMBL/GenBank/DDBJ databases">
        <authorList>
            <person name="Tafer H."/>
            <person name="Lopandic K."/>
        </authorList>
    </citation>
    <scope>NUCLEOTIDE SEQUENCE [LARGE SCALE GENOMIC DNA]</scope>
    <source>
        <strain evidence="4">CBS 366.77</strain>
    </source>
</reference>
<keyword evidence="4" id="KW-1185">Reference proteome</keyword>
<feature type="domain" description="DUF6536" evidence="2">
    <location>
        <begin position="44"/>
        <end position="195"/>
    </location>
</feature>
<protein>
    <recommendedName>
        <fullName evidence="2">DUF6536 domain-containing protein</fullName>
    </recommendedName>
</protein>
<dbReference type="AlphaFoldDB" id="A0A3A2ZFL0"/>
<dbReference type="PANTHER" id="PTHR35395:SF1">
    <property type="entry name" value="DUF6536 DOMAIN-CONTAINING PROTEIN"/>
    <property type="match status" value="1"/>
</dbReference>
<feature type="transmembrane region" description="Helical" evidence="1">
    <location>
        <begin position="609"/>
        <end position="633"/>
    </location>
</feature>
<feature type="transmembrane region" description="Helical" evidence="1">
    <location>
        <begin position="344"/>
        <end position="370"/>
    </location>
</feature>
<comment type="caution">
    <text evidence="3">The sequence shown here is derived from an EMBL/GenBank/DDBJ whole genome shotgun (WGS) entry which is preliminary data.</text>
</comment>
<evidence type="ECO:0000313" key="3">
    <source>
        <dbReference type="EMBL" id="RJE21776.1"/>
    </source>
</evidence>
<evidence type="ECO:0000259" key="2">
    <source>
        <dbReference type="Pfam" id="PF20163"/>
    </source>
</evidence>
<evidence type="ECO:0000313" key="4">
    <source>
        <dbReference type="Proteomes" id="UP000266188"/>
    </source>
</evidence>